<feature type="repeat" description="ANK" evidence="3">
    <location>
        <begin position="1315"/>
        <end position="1347"/>
    </location>
</feature>
<evidence type="ECO:0000256" key="1">
    <source>
        <dbReference type="ARBA" id="ARBA00022737"/>
    </source>
</evidence>
<evidence type="ECO:0000313" key="4">
    <source>
        <dbReference type="RefSeq" id="XP_028140674.1"/>
    </source>
</evidence>
<dbReference type="PANTHER" id="PTHR24161">
    <property type="entry name" value="ANK_REP_REGION DOMAIN-CONTAINING PROTEIN-RELATED"/>
    <property type="match status" value="1"/>
</dbReference>
<dbReference type="RefSeq" id="XP_028140674.1">
    <property type="nucleotide sequence ID" value="XM_028284873.1"/>
</dbReference>
<dbReference type="SUPFAM" id="SSF52540">
    <property type="entry name" value="P-loop containing nucleoside triphosphate hydrolases"/>
    <property type="match status" value="1"/>
</dbReference>
<dbReference type="Pfam" id="PF13637">
    <property type="entry name" value="Ank_4"/>
    <property type="match status" value="1"/>
</dbReference>
<reference evidence="4" key="1">
    <citation type="submission" date="2025-08" db="UniProtKB">
        <authorList>
            <consortium name="RefSeq"/>
        </authorList>
    </citation>
    <scope>IDENTIFICATION</scope>
    <source>
        <tissue evidence="4">Whole insect</tissue>
    </source>
</reference>
<dbReference type="SMART" id="SM00248">
    <property type="entry name" value="ANK"/>
    <property type="match status" value="10"/>
</dbReference>
<dbReference type="InterPro" id="IPR002110">
    <property type="entry name" value="Ankyrin_rpt"/>
</dbReference>
<dbReference type="InParanoid" id="A0A6P7FVX8"/>
<dbReference type="PROSITE" id="PS50297">
    <property type="entry name" value="ANK_REP_REGION"/>
    <property type="match status" value="3"/>
</dbReference>
<feature type="repeat" description="ANK" evidence="3">
    <location>
        <begin position="1479"/>
        <end position="1511"/>
    </location>
</feature>
<sequence length="1541" mass="179199">MASKDKTKLEKTPGADLGKHYERHMFALITLKCLLHSGIKNFWIASNLAILGVYDDIIINITYQDGKKELFLIQVKTIEKPDRPIVAESFLSKDKECGTLLKKFEKDYLNITTSEKIKSLIDYTENSRIFFIHLNNYQLELAQKIEKLEFEKRNIEDFRDFITSVNSELFSVFKLIDKTGEFDEQFLSSFYLYPYQVEVGCIKEQIQEILSGRKESTIGDAYIHNFYSYSSSGNFVPKIYMLDIKVLLLKSFDEFGAFTPPSDIVFAKPKILETFSNFSFSVIFELESERIIWSQIMHQLKEYFTLNMDDNKLFDYWEKPLSDEVQERINEKHQLLQNCKNLNVKTLYLFMVATRLAPFYTKTESGQLKTHMLQLLTQLNIYTIIYNTDKSTEICFPENFNVFKSMGDMPKELFEQNINKIFISLRKKSKLPISSLVATSGIGECISTDQFVQYYNKTLNMNNENFDKKEIYINRTLTRCTLNESILLGLSIPCCIIFNCPKNLELDKINNRLELYDQNLDINKTNILLELKREDDGLMVYTTTFRSNVDTFWITHTSPYSFNLFKKIEPSMNRKFCILQYEFTKHYVRYFTLLNSTINVEHFEKYIETDQITDNTFMDFCRQTPINIICNNAGTGKTMLLRYLLQNFPPEEYVIYIELSKWAKQIKLLKTFEDFVAFLKKNFVENIPTGIHKMSEYILDWHIKNNQLVLLLDDLEEIQETSVLDIFKTAIYLGLRLSIVARSHHKKRYENIFGVISFELTEFTAKDQDSFFVNFFREYKIKDASKRLDDIKSNVSLFETSNIGLCQQTMMLAKIFEDNKDAQVKSTIDLYEQYINTVLKKLTNLEPQFVYDTVCKLALANIFTERIVKKAIEWREFIVYVKMLDKENMRNLLTESYEGSLPVFSHKTYAEFLAAKWLSEHFNQNTRFDVKIIYKNLYTEQLVTARWFLDTMLIKNLNHTKNIQLPTIGCCTYLSDNIGRNQIHYTMSYGKTFDIHTQIENPEQTTIIRRSNELLLKVSQSEPTKLNQDEPDINLSANNLLGVSNKSYDINLYVGLNQFHNTTTYFSDEEPVKFVLYFDINNVNSSNISTIYKLLFNECDDLLGKSAVEYAILAGTLINIEKVLGYNIVYTTVDFSNLGDEKYFMLYYSAINGFSRIIKKLLTIDNLKNDVIMIKDYYTEMSLLHLAIKYGQMECVREFISVYPAHKFGEDNDKNTALHLAAEQADTTILRQILESSPHTVNNKNKNGQNALYCAVQAQNIAAVEILTKLEDIEIDCTDNETGNSPFSISVLNRCEKIMTILYEHGANINHPNIKGTTPLHLAVREKNEQFLNLLINLNAEVNTTNEYNLSPLMDAAKRQLPLVKILIKNDANVQHIDQNGWTVLHHAVKSNNTLIVTSILENKVEIDTPNNEGDTALMIACKSNLPKMFEHLVMNKADIHKFNKNKMSVLHHAVKGNSIQIVKYLLEMKVDINATDSNDRTALMLACFNNFVDIVRLLVKYNANIQYTSKDWKCSALDICKRKDHWECCKILNEELIKRN</sequence>
<organism evidence="4">
    <name type="scientific">Diabrotica virgifera virgifera</name>
    <name type="common">western corn rootworm</name>
    <dbReference type="NCBI Taxonomy" id="50390"/>
    <lineage>
        <taxon>Eukaryota</taxon>
        <taxon>Metazoa</taxon>
        <taxon>Ecdysozoa</taxon>
        <taxon>Arthropoda</taxon>
        <taxon>Hexapoda</taxon>
        <taxon>Insecta</taxon>
        <taxon>Pterygota</taxon>
        <taxon>Neoptera</taxon>
        <taxon>Endopterygota</taxon>
        <taxon>Coleoptera</taxon>
        <taxon>Polyphaga</taxon>
        <taxon>Cucujiformia</taxon>
        <taxon>Chrysomeloidea</taxon>
        <taxon>Chrysomelidae</taxon>
        <taxon>Galerucinae</taxon>
        <taxon>Diabroticina</taxon>
        <taxon>Diabroticites</taxon>
        <taxon>Diabrotica</taxon>
    </lineage>
</organism>
<accession>A0A6P7FVX8</accession>
<dbReference type="OrthoDB" id="8194444at2759"/>
<dbReference type="KEGG" id="dvv:114334778"/>
<protein>
    <submittedName>
        <fullName evidence="4">Uncharacterized protein LOC114334778</fullName>
    </submittedName>
</protein>
<feature type="repeat" description="ANK" evidence="3">
    <location>
        <begin position="1380"/>
        <end position="1412"/>
    </location>
</feature>
<keyword evidence="1" id="KW-0677">Repeat</keyword>
<name>A0A6P7FVX8_DIAVI</name>
<evidence type="ECO:0000256" key="2">
    <source>
        <dbReference type="ARBA" id="ARBA00023043"/>
    </source>
</evidence>
<feature type="repeat" description="ANK" evidence="3">
    <location>
        <begin position="1446"/>
        <end position="1478"/>
    </location>
</feature>
<evidence type="ECO:0000256" key="3">
    <source>
        <dbReference type="PROSITE-ProRule" id="PRU00023"/>
    </source>
</evidence>
<dbReference type="PANTHER" id="PTHR24161:SF119">
    <property type="entry name" value="ANKYRIN REPEAT DOMAIN 44"/>
    <property type="match status" value="1"/>
</dbReference>
<keyword evidence="2 3" id="KW-0040">ANK repeat</keyword>
<dbReference type="SUPFAM" id="SSF48403">
    <property type="entry name" value="Ankyrin repeat"/>
    <property type="match status" value="1"/>
</dbReference>
<proteinExistence type="predicted"/>
<dbReference type="InterPro" id="IPR027417">
    <property type="entry name" value="P-loop_NTPase"/>
</dbReference>
<gene>
    <name evidence="4" type="primary">LOC114334778</name>
</gene>
<dbReference type="PROSITE" id="PS50088">
    <property type="entry name" value="ANK_REPEAT"/>
    <property type="match status" value="4"/>
</dbReference>
<dbReference type="Pfam" id="PF12796">
    <property type="entry name" value="Ank_2"/>
    <property type="match status" value="3"/>
</dbReference>
<dbReference type="InterPro" id="IPR036770">
    <property type="entry name" value="Ankyrin_rpt-contain_sf"/>
</dbReference>
<dbReference type="Gene3D" id="3.40.50.300">
    <property type="entry name" value="P-loop containing nucleotide triphosphate hydrolases"/>
    <property type="match status" value="1"/>
</dbReference>
<dbReference type="Gene3D" id="1.25.40.20">
    <property type="entry name" value="Ankyrin repeat-containing domain"/>
    <property type="match status" value="2"/>
</dbReference>